<evidence type="ECO:0000256" key="6">
    <source>
        <dbReference type="ARBA" id="ARBA00023065"/>
    </source>
</evidence>
<keyword evidence="7" id="KW-0626">Porin</keyword>
<dbReference type="InterPro" id="IPR036998">
    <property type="entry name" value="Porin_LamB_sf"/>
</dbReference>
<keyword evidence="4" id="KW-1134">Transmembrane beta strand</keyword>
<dbReference type="GO" id="GO:0046930">
    <property type="term" value="C:pore complex"/>
    <property type="evidence" value="ECO:0007669"/>
    <property type="project" value="UniProtKB-KW"/>
</dbReference>
<keyword evidence="3" id="KW-0813">Transport</keyword>
<dbReference type="GO" id="GO:0015774">
    <property type="term" value="P:polysaccharide transport"/>
    <property type="evidence" value="ECO:0007669"/>
    <property type="project" value="TreeGrafter"/>
</dbReference>
<dbReference type="Pfam" id="PF02264">
    <property type="entry name" value="LamB"/>
    <property type="match status" value="1"/>
</dbReference>
<dbReference type="GO" id="GO:0015288">
    <property type="term" value="F:porin activity"/>
    <property type="evidence" value="ECO:0007669"/>
    <property type="project" value="UniProtKB-KW"/>
</dbReference>
<evidence type="ECO:0000313" key="12">
    <source>
        <dbReference type="Proteomes" id="UP000254079"/>
    </source>
</evidence>
<dbReference type="SUPFAM" id="SSF56935">
    <property type="entry name" value="Porins"/>
    <property type="match status" value="1"/>
</dbReference>
<dbReference type="PANTHER" id="PTHR38762:SF1">
    <property type="entry name" value="CRYPTIC OUTER MEMBRANE PORIN BGLH-RELATED"/>
    <property type="match status" value="1"/>
</dbReference>
<evidence type="ECO:0000313" key="11">
    <source>
        <dbReference type="EMBL" id="STI82225.1"/>
    </source>
</evidence>
<organism evidence="11 12">
    <name type="scientific">Escherichia coli</name>
    <dbReference type="NCBI Taxonomy" id="562"/>
    <lineage>
        <taxon>Bacteria</taxon>
        <taxon>Pseudomonadati</taxon>
        <taxon>Pseudomonadota</taxon>
        <taxon>Gammaproteobacteria</taxon>
        <taxon>Enterobacterales</taxon>
        <taxon>Enterobacteriaceae</taxon>
        <taxon>Escherichia</taxon>
    </lineage>
</organism>
<reference evidence="11 12" key="1">
    <citation type="submission" date="2018-06" db="EMBL/GenBank/DDBJ databases">
        <authorList>
            <consortium name="Pathogen Informatics"/>
            <person name="Doyle S."/>
        </authorList>
    </citation>
    <scope>NUCLEOTIDE SEQUENCE [LARGE SCALE GENOMIC DNA]</scope>
    <source>
        <strain evidence="11 12">NCTC8622</strain>
    </source>
</reference>
<dbReference type="AlphaFoldDB" id="A0A376TYZ2"/>
<proteinExistence type="inferred from homology"/>
<evidence type="ECO:0000256" key="9">
    <source>
        <dbReference type="ARBA" id="ARBA00023237"/>
    </source>
</evidence>
<evidence type="ECO:0000256" key="5">
    <source>
        <dbReference type="ARBA" id="ARBA00022692"/>
    </source>
</evidence>
<feature type="region of interest" description="Disordered" evidence="10">
    <location>
        <begin position="59"/>
        <end position="81"/>
    </location>
</feature>
<accession>A0A376TYZ2</accession>
<gene>
    <name evidence="11" type="primary">bglH_2</name>
    <name evidence="11" type="ORF">NCTC8622_01182</name>
</gene>
<dbReference type="EMBL" id="UGCP01000002">
    <property type="protein sequence ID" value="STI82225.1"/>
    <property type="molecule type" value="Genomic_DNA"/>
</dbReference>
<keyword evidence="5" id="KW-0812">Transmembrane</keyword>
<evidence type="ECO:0000256" key="7">
    <source>
        <dbReference type="ARBA" id="ARBA00023114"/>
    </source>
</evidence>
<dbReference type="Proteomes" id="UP000254079">
    <property type="component" value="Unassembled WGS sequence"/>
</dbReference>
<keyword evidence="9" id="KW-0998">Cell outer membrane</keyword>
<evidence type="ECO:0000256" key="8">
    <source>
        <dbReference type="ARBA" id="ARBA00023136"/>
    </source>
</evidence>
<evidence type="ECO:0000256" key="4">
    <source>
        <dbReference type="ARBA" id="ARBA00022452"/>
    </source>
</evidence>
<dbReference type="GO" id="GO:0015144">
    <property type="term" value="F:carbohydrate transmembrane transporter activity"/>
    <property type="evidence" value="ECO:0007669"/>
    <property type="project" value="TreeGrafter"/>
</dbReference>
<protein>
    <submittedName>
        <fullName evidence="11">Outer membrane protein YieC</fullName>
    </submittedName>
</protein>
<comment type="similarity">
    <text evidence="2">Belongs to the porin LamB (TC 1.B.3) family.</text>
</comment>
<evidence type="ECO:0000256" key="2">
    <source>
        <dbReference type="ARBA" id="ARBA00007055"/>
    </source>
</evidence>
<sequence>MANAIVYSFGNDIYSYETGAHSDFESIRAVVRPAYIWDQYNQTGVELGYFTQQNKDANSNKFNESGIKPRSSIPLKSIPVC</sequence>
<keyword evidence="8" id="KW-0472">Membrane</keyword>
<dbReference type="PANTHER" id="PTHR38762">
    <property type="entry name" value="CRYPTIC OUTER MEMBRANE PORIN BGLH-RELATED"/>
    <property type="match status" value="1"/>
</dbReference>
<dbReference type="InterPro" id="IPR003192">
    <property type="entry name" value="Porin_LamB"/>
</dbReference>
<evidence type="ECO:0000256" key="3">
    <source>
        <dbReference type="ARBA" id="ARBA00022448"/>
    </source>
</evidence>
<dbReference type="InterPro" id="IPR050286">
    <property type="entry name" value="G_neg_Bact_CarbUptk_Porin"/>
</dbReference>
<evidence type="ECO:0000256" key="1">
    <source>
        <dbReference type="ARBA" id="ARBA00004571"/>
    </source>
</evidence>
<keyword evidence="6" id="KW-0406">Ion transport</keyword>
<dbReference type="GO" id="GO:0006811">
    <property type="term" value="P:monoatomic ion transport"/>
    <property type="evidence" value="ECO:0007669"/>
    <property type="project" value="UniProtKB-KW"/>
</dbReference>
<name>A0A376TYZ2_ECOLX</name>
<dbReference type="GO" id="GO:0009279">
    <property type="term" value="C:cell outer membrane"/>
    <property type="evidence" value="ECO:0007669"/>
    <property type="project" value="UniProtKB-SubCell"/>
</dbReference>
<comment type="subcellular location">
    <subcellularLocation>
        <location evidence="1">Cell outer membrane</location>
        <topology evidence="1">Multi-pass membrane protein</topology>
    </subcellularLocation>
</comment>
<dbReference type="Gene3D" id="2.40.170.10">
    <property type="entry name" value="Porin, LamB type"/>
    <property type="match status" value="1"/>
</dbReference>
<evidence type="ECO:0000256" key="10">
    <source>
        <dbReference type="SAM" id="MobiDB-lite"/>
    </source>
</evidence>